<dbReference type="Proteomes" id="UP000218209">
    <property type="component" value="Unassembled WGS sequence"/>
</dbReference>
<evidence type="ECO:0000256" key="2">
    <source>
        <dbReference type="SAM" id="SignalP"/>
    </source>
</evidence>
<protein>
    <submittedName>
        <fullName evidence="3">Uncharacterized protein</fullName>
    </submittedName>
</protein>
<evidence type="ECO:0000256" key="1">
    <source>
        <dbReference type="SAM" id="MobiDB-lite"/>
    </source>
</evidence>
<keyword evidence="4" id="KW-1185">Reference proteome</keyword>
<reference evidence="3 4" key="1">
    <citation type="submission" date="2017-03" db="EMBL/GenBank/DDBJ databases">
        <title>WGS assembly of Porphyra umbilicalis.</title>
        <authorList>
            <person name="Brawley S.H."/>
            <person name="Blouin N.A."/>
            <person name="Ficko-Blean E."/>
            <person name="Wheeler G.L."/>
            <person name="Lohr M."/>
            <person name="Goodson H.V."/>
            <person name="Jenkins J.W."/>
            <person name="Blaby-Haas C.E."/>
            <person name="Helliwell K.E."/>
            <person name="Chan C."/>
            <person name="Marriage T."/>
            <person name="Bhattacharya D."/>
            <person name="Klein A.S."/>
            <person name="Badis Y."/>
            <person name="Brodie J."/>
            <person name="Cao Y."/>
            <person name="Collen J."/>
            <person name="Dittami S.M."/>
            <person name="Gachon C.M."/>
            <person name="Green B.R."/>
            <person name="Karpowicz S."/>
            <person name="Kim J.W."/>
            <person name="Kudahl U."/>
            <person name="Lin S."/>
            <person name="Michel G."/>
            <person name="Mittag M."/>
            <person name="Olson B.J."/>
            <person name="Pangilinan J."/>
            <person name="Peng Y."/>
            <person name="Qiu H."/>
            <person name="Shu S."/>
            <person name="Singer J.T."/>
            <person name="Smith A.G."/>
            <person name="Sprecher B.N."/>
            <person name="Wagner V."/>
            <person name="Wang W."/>
            <person name="Wang Z.-Y."/>
            <person name="Yan J."/>
            <person name="Yarish C."/>
            <person name="Zoeuner-Riek S."/>
            <person name="Zhuang Y."/>
            <person name="Zou Y."/>
            <person name="Lindquist E.A."/>
            <person name="Grimwood J."/>
            <person name="Barry K."/>
            <person name="Rokhsar D.S."/>
            <person name="Schmutz J."/>
            <person name="Stiller J.W."/>
            <person name="Grossman A.R."/>
            <person name="Prochnik S.E."/>
        </authorList>
    </citation>
    <scope>NUCLEOTIDE SEQUENCE [LARGE SCALE GENOMIC DNA]</scope>
    <source>
        <strain evidence="3">4086291</strain>
    </source>
</reference>
<keyword evidence="2" id="KW-0732">Signal</keyword>
<accession>A0A1X6PD24</accession>
<name>A0A1X6PD24_PORUM</name>
<feature type="region of interest" description="Disordered" evidence="1">
    <location>
        <begin position="125"/>
        <end position="162"/>
    </location>
</feature>
<feature type="compositionally biased region" description="Low complexity" evidence="1">
    <location>
        <begin position="201"/>
        <end position="214"/>
    </location>
</feature>
<sequence>MRGGWRGTHLLVWCTTRQFVFAVWFKRRLTPASRNRTHRALCSTNTGAVTPLGPPPPPGHERLEVQRVGPAGVAELPKHPPHAPHLGLAADDHPTHARRRAVGRPTRPIRHNAAQVVRIDAAGRPPVHRLPAGQPVDGQAAAGRRGDRLHPVDGGGFHPKPHRVDERHARAAAELIDHHGQRARNANPERHNDQQPPAPVPAAAAAAAAAAARRGGSGRPIPPPPRAGDRQRDGPRRAHHVADGEGVKKRQCGDRGDSGDSGDRGDIGDRGYSDGRAGWSGGRRGGRLQARMARDGGVVLLYSAHCPNPVTHAAYGRFGSL</sequence>
<feature type="region of interest" description="Disordered" evidence="1">
    <location>
        <begin position="181"/>
        <end position="285"/>
    </location>
</feature>
<dbReference type="EMBL" id="KV918808">
    <property type="protein sequence ID" value="OSX78635.1"/>
    <property type="molecule type" value="Genomic_DNA"/>
</dbReference>
<evidence type="ECO:0000313" key="3">
    <source>
        <dbReference type="EMBL" id="OSX78635.1"/>
    </source>
</evidence>
<feature type="chain" id="PRO_5012055584" evidence="2">
    <location>
        <begin position="23"/>
        <end position="321"/>
    </location>
</feature>
<dbReference type="AlphaFoldDB" id="A0A1X6PD24"/>
<feature type="signal peptide" evidence="2">
    <location>
        <begin position="1"/>
        <end position="22"/>
    </location>
</feature>
<feature type="compositionally biased region" description="Basic and acidic residues" evidence="1">
    <location>
        <begin position="227"/>
        <end position="273"/>
    </location>
</feature>
<gene>
    <name evidence="3" type="ORF">BU14_0104s0009</name>
</gene>
<evidence type="ECO:0000313" key="4">
    <source>
        <dbReference type="Proteomes" id="UP000218209"/>
    </source>
</evidence>
<proteinExistence type="predicted"/>
<organism evidence="3 4">
    <name type="scientific">Porphyra umbilicalis</name>
    <name type="common">Purple laver</name>
    <name type="synonym">Red alga</name>
    <dbReference type="NCBI Taxonomy" id="2786"/>
    <lineage>
        <taxon>Eukaryota</taxon>
        <taxon>Rhodophyta</taxon>
        <taxon>Bangiophyceae</taxon>
        <taxon>Bangiales</taxon>
        <taxon>Bangiaceae</taxon>
        <taxon>Porphyra</taxon>
    </lineage>
</organism>